<protein>
    <recommendedName>
        <fullName evidence="5">Polycomb protein VEFS-Box domain-containing protein</fullName>
    </recommendedName>
</protein>
<organism evidence="3 4">
    <name type="scientific">Cladophialophora chaetospira</name>
    <dbReference type="NCBI Taxonomy" id="386627"/>
    <lineage>
        <taxon>Eukaryota</taxon>
        <taxon>Fungi</taxon>
        <taxon>Dikarya</taxon>
        <taxon>Ascomycota</taxon>
        <taxon>Pezizomycotina</taxon>
        <taxon>Eurotiomycetes</taxon>
        <taxon>Chaetothyriomycetidae</taxon>
        <taxon>Chaetothyriales</taxon>
        <taxon>Herpotrichiellaceae</taxon>
        <taxon>Cladophialophora</taxon>
    </lineage>
</organism>
<feature type="compositionally biased region" description="Polar residues" evidence="2">
    <location>
        <begin position="62"/>
        <end position="82"/>
    </location>
</feature>
<gene>
    <name evidence="3" type="ORF">H2200_000955</name>
</gene>
<evidence type="ECO:0000313" key="3">
    <source>
        <dbReference type="EMBL" id="KAJ9617234.1"/>
    </source>
</evidence>
<keyword evidence="1" id="KW-0175">Coiled coil</keyword>
<proteinExistence type="predicted"/>
<feature type="compositionally biased region" description="Low complexity" evidence="2">
    <location>
        <begin position="103"/>
        <end position="119"/>
    </location>
</feature>
<feature type="region of interest" description="Disordered" evidence="2">
    <location>
        <begin position="529"/>
        <end position="550"/>
    </location>
</feature>
<dbReference type="EMBL" id="JAPDRK010000001">
    <property type="protein sequence ID" value="KAJ9617234.1"/>
    <property type="molecule type" value="Genomic_DNA"/>
</dbReference>
<feature type="region of interest" description="Disordered" evidence="2">
    <location>
        <begin position="721"/>
        <end position="761"/>
    </location>
</feature>
<dbReference type="CDD" id="cd21552">
    <property type="entry name" value="VEFS-box_ctSUZ12-like"/>
    <property type="match status" value="1"/>
</dbReference>
<feature type="coiled-coil region" evidence="1">
    <location>
        <begin position="836"/>
        <end position="863"/>
    </location>
</feature>
<evidence type="ECO:0008006" key="5">
    <source>
        <dbReference type="Google" id="ProtNLM"/>
    </source>
</evidence>
<evidence type="ECO:0000256" key="2">
    <source>
        <dbReference type="SAM" id="MobiDB-lite"/>
    </source>
</evidence>
<evidence type="ECO:0000313" key="4">
    <source>
        <dbReference type="Proteomes" id="UP001172673"/>
    </source>
</evidence>
<name>A0AA38XQI7_9EURO</name>
<keyword evidence="4" id="KW-1185">Reference proteome</keyword>
<feature type="compositionally biased region" description="Polar residues" evidence="2">
    <location>
        <begin position="120"/>
        <end position="130"/>
    </location>
</feature>
<dbReference type="AlphaFoldDB" id="A0AA38XQI7"/>
<sequence length="873" mass="98609">MAMNPFANHPSVSQRQKLFARFLIGDFTFALEQNKVRQKQFLQRNIARILRYHEQRLKRDPTSTTSRPISEANPHTTDQVSYGNAPRPTESAHLVEEGPTNGASSLVQAASTSVQASSTGVNMAATSQSNPRDDQQRGRSTRRSGRFKEIVDRIHDQVDAELILDLSNIRKKLNFKSNALDEGERPAKRQKRNTVKCYCHLTIWDNRDGFAAVPLTTKSAYCYVTGSDNGVYGPFVDLELEKPFVVKASEIRVPVTTKKVSALEIIDNYFLEFKIIPCRADSRWPPMPILGKSDGDHFGHDIKKGGSEELQGAIVARYTHLPTAPDVNIPLSVFFMHEGRTYRTKYGLQVISNWQKAGTAYIKQESKGLDLDSFLRNQPTDASLPEKKKRGPKPQSAPPPKPPPKPLPQHQPEVCYSLSGRMAEISDVAQEFRNATTKGYCCPLCEAMTFHKLQYLQFHLTTSHSKYNFSVQKPRRDPLTNELLQVHIKVDQPTKPVIKKEETETDMKWIAPAAPFDLKAFVSGDRSWTSDTPVPKLQAPSSSRPTTGYPLAKNVADFRKADRKKWKAITLETKHAQDEPESVHTSISHRAVSPSEEARSETDDEIDNEWQIDTHMERLDLLAAKENWSQWKRELTKRWDRHRMEEQLEHSLYLSNSLIRFVGKQKEWLRGSGDDELLQCFFDFLLLLKDRRAIDDNVIADVNELIFVDAPAPTSPVKLAGQRHATPVATARRDMSRSRGPEAAKARAQDSSPPPTQPGPLVANTCSICTEPLKDHHKSITFCQDPECTTALQKFHKKCVLAPPVSQKGKEKAVAAPVAPQDEAVALKTWCCKSCVARQKDRLKAKEEEREEKRRREREIVENGARMFLGSMA</sequence>
<reference evidence="3" key="1">
    <citation type="submission" date="2022-10" db="EMBL/GenBank/DDBJ databases">
        <title>Culturing micro-colonial fungi from biological soil crusts in the Mojave desert and describing Neophaeococcomyces mojavensis, and introducing the new genera and species Taxawa tesnikishii.</title>
        <authorList>
            <person name="Kurbessoian T."/>
            <person name="Stajich J.E."/>
        </authorList>
    </citation>
    <scope>NUCLEOTIDE SEQUENCE</scope>
    <source>
        <strain evidence="3">TK_41</strain>
    </source>
</reference>
<feature type="region of interest" description="Disordered" evidence="2">
    <location>
        <begin position="574"/>
        <end position="607"/>
    </location>
</feature>
<feature type="compositionally biased region" description="Pro residues" evidence="2">
    <location>
        <begin position="395"/>
        <end position="409"/>
    </location>
</feature>
<accession>A0AA38XQI7</accession>
<dbReference type="Proteomes" id="UP001172673">
    <property type="component" value="Unassembled WGS sequence"/>
</dbReference>
<evidence type="ECO:0000256" key="1">
    <source>
        <dbReference type="SAM" id="Coils"/>
    </source>
</evidence>
<feature type="compositionally biased region" description="Basic and acidic residues" evidence="2">
    <location>
        <begin position="731"/>
        <end position="748"/>
    </location>
</feature>
<feature type="region of interest" description="Disordered" evidence="2">
    <location>
        <begin position="372"/>
        <end position="412"/>
    </location>
</feature>
<feature type="region of interest" description="Disordered" evidence="2">
    <location>
        <begin position="57"/>
        <end position="148"/>
    </location>
</feature>
<comment type="caution">
    <text evidence="3">The sequence shown here is derived from an EMBL/GenBank/DDBJ whole genome shotgun (WGS) entry which is preliminary data.</text>
</comment>